<proteinExistence type="predicted"/>
<dbReference type="GO" id="GO:0004722">
    <property type="term" value="F:protein serine/threonine phosphatase activity"/>
    <property type="evidence" value="ECO:0007669"/>
    <property type="project" value="UniProtKB-EC"/>
</dbReference>
<gene>
    <name evidence="5" type="primary">spoIIE</name>
    <name evidence="5" type="ORF">AN618_22570</name>
</gene>
<comment type="caution">
    <text evidence="5">The sequence shown here is derived from an EMBL/GenBank/DDBJ whole genome shotgun (WGS) entry which is preliminary data.</text>
</comment>
<feature type="transmembrane region" description="Helical" evidence="2">
    <location>
        <begin position="229"/>
        <end position="248"/>
    </location>
</feature>
<evidence type="ECO:0000313" key="5">
    <source>
        <dbReference type="EMBL" id="KXG74525.1"/>
    </source>
</evidence>
<evidence type="ECO:0000256" key="2">
    <source>
        <dbReference type="SAM" id="Phobius"/>
    </source>
</evidence>
<dbReference type="InterPro" id="IPR052016">
    <property type="entry name" value="Bact_Sigma-Reg"/>
</dbReference>
<keyword evidence="1 5" id="KW-0378">Hydrolase</keyword>
<evidence type="ECO:0000259" key="4">
    <source>
        <dbReference type="SMART" id="SM00332"/>
    </source>
</evidence>
<keyword evidence="2" id="KW-0472">Membrane</keyword>
<accession>A0A140L1V0</accession>
<dbReference type="InterPro" id="IPR014221">
    <property type="entry name" value="SpoII_E"/>
</dbReference>
<feature type="transmembrane region" description="Helical" evidence="2">
    <location>
        <begin position="254"/>
        <end position="273"/>
    </location>
</feature>
<dbReference type="Pfam" id="PF07228">
    <property type="entry name" value="SpoIIE"/>
    <property type="match status" value="1"/>
</dbReference>
<dbReference type="InterPro" id="IPR036457">
    <property type="entry name" value="PPM-type-like_dom_sf"/>
</dbReference>
<dbReference type="InterPro" id="IPR045768">
    <property type="entry name" value="SpoIIE_N"/>
</dbReference>
<dbReference type="FunCoup" id="A0A140L1V0">
    <property type="interactions" value="54"/>
</dbReference>
<dbReference type="InterPro" id="IPR001932">
    <property type="entry name" value="PPM-type_phosphatase-like_dom"/>
</dbReference>
<keyword evidence="2" id="KW-1133">Transmembrane helix</keyword>
<dbReference type="SMART" id="SM00332">
    <property type="entry name" value="PP2Cc"/>
    <property type="match status" value="1"/>
</dbReference>
<keyword evidence="2" id="KW-0812">Transmembrane</keyword>
<feature type="domain" description="PPM-type phosphatase" evidence="3">
    <location>
        <begin position="554"/>
        <end position="765"/>
    </location>
</feature>
<evidence type="ECO:0000256" key="1">
    <source>
        <dbReference type="ARBA" id="ARBA00022801"/>
    </source>
</evidence>
<protein>
    <submittedName>
        <fullName evidence="5">Stage II sporulation protein E</fullName>
        <ecNumber evidence="5">3.1.3.16</ecNumber>
    </submittedName>
</protein>
<feature type="transmembrane region" description="Helical" evidence="2">
    <location>
        <begin position="200"/>
        <end position="222"/>
    </location>
</feature>
<feature type="transmembrane region" description="Helical" evidence="2">
    <location>
        <begin position="280"/>
        <end position="298"/>
    </location>
</feature>
<dbReference type="EMBL" id="LOED01000045">
    <property type="protein sequence ID" value="KXG74525.1"/>
    <property type="molecule type" value="Genomic_DNA"/>
</dbReference>
<name>A0A140L1V0_9FIRM</name>
<dbReference type="Gene3D" id="3.60.40.10">
    <property type="entry name" value="PPM-type phosphatase domain"/>
    <property type="match status" value="1"/>
</dbReference>
<feature type="domain" description="PPM-type phosphatase" evidence="4">
    <location>
        <begin position="549"/>
        <end position="763"/>
    </location>
</feature>
<feature type="transmembrane region" description="Helical" evidence="2">
    <location>
        <begin position="105"/>
        <end position="122"/>
    </location>
</feature>
<dbReference type="NCBIfam" id="TIGR02865">
    <property type="entry name" value="spore_II_E"/>
    <property type="match status" value="1"/>
</dbReference>
<keyword evidence="6" id="KW-1185">Reference proteome</keyword>
<dbReference type="Pfam" id="PF19732">
    <property type="entry name" value="SpoIIE_N"/>
    <property type="match status" value="1"/>
</dbReference>
<dbReference type="PANTHER" id="PTHR43156">
    <property type="entry name" value="STAGE II SPORULATION PROTEIN E-RELATED"/>
    <property type="match status" value="1"/>
</dbReference>
<evidence type="ECO:0000313" key="6">
    <source>
        <dbReference type="Proteomes" id="UP000070427"/>
    </source>
</evidence>
<dbReference type="SUPFAM" id="SSF81606">
    <property type="entry name" value="PP2C-like"/>
    <property type="match status" value="1"/>
</dbReference>
<reference evidence="5 6" key="1">
    <citation type="submission" date="2015-12" db="EMBL/GenBank/DDBJ databases">
        <title>Draft genome sequnece of Fervidicola ferrireducens strain Y170.</title>
        <authorList>
            <person name="Patel B.K."/>
        </authorList>
    </citation>
    <scope>NUCLEOTIDE SEQUENCE [LARGE SCALE GENOMIC DNA]</scope>
    <source>
        <strain evidence="5 6">Y170</strain>
    </source>
</reference>
<feature type="transmembrane region" description="Helical" evidence="2">
    <location>
        <begin position="134"/>
        <end position="157"/>
    </location>
</feature>
<feature type="transmembrane region" description="Helical" evidence="2">
    <location>
        <begin position="79"/>
        <end position="96"/>
    </location>
</feature>
<sequence>MINKTKIHKPYFAVPQILLAVDSLILHVAAFFLGRAPILEIYPLGISITAAAACYRGRFLTVGIASLLGTFTAAGELMAVKYAAATTIFAILYHLLRNKVKNRDLLVGVCIFVSSAASGLLMSTMKSASLYDYLLIFMEAGLSFIFVHVIPYGLPGVFKSRSTKIEKSLCLILIAGGVLRIMSFWEFFGINLKEALSTVAVLVSSGAGGPGAGATAGAVLGIMGNPSSAAPWSAGTLAFAGMVGGAFYKLGKYGVAAGFALGYLILNLYAGFVGEAAIKLPSLIFGLCIFLLLPVKLLEKVATYFTEDGTEDELVIRREIFKDRLYELARLFDDLSGALILPSENNGQQGFFERFYHKVKSEICAGCSMYRTCWEKDFKATVRALYEVLKDEKGFYHGSALGFLICRCERIEEIKGISRYMNTARNFEAKIESIIKKQREVMVNNFKGTARIIRTLADGAFPEGTCFGVEEKIKSKLSERAIKVDHIYAIKNMDKLQVNIVKSPCVKGNLCEREIPACVEEAIGTEVVLKVVECPLRSGSTRCRLKAIPKGSYRVSVGVVSLPEQGAEVSGDSFSFAQLESGDFMLAISDGMGVGETARKESERTLSLLEELLEAGYDSQNSIDILNSAMQLMRNEDSFSTLDVVLIDTYSGKAEFLKAGAVSSFIKRGKHVEVVKGGALPVGIIDSVAVSSVKKNLKAGDIIVLLSDGALDSFSNEDDKEAAIAKFLETACTTNPQELANMILQKVRENNRTIKDDMTVLVGSVWRYTHFA</sequence>
<dbReference type="AlphaFoldDB" id="A0A140L1V0"/>
<dbReference type="EC" id="3.1.3.16" evidence="5"/>
<dbReference type="Proteomes" id="UP000070427">
    <property type="component" value="Unassembled WGS sequence"/>
</dbReference>
<dbReference type="PANTHER" id="PTHR43156:SF2">
    <property type="entry name" value="STAGE II SPORULATION PROTEIN E"/>
    <property type="match status" value="1"/>
</dbReference>
<feature type="transmembrane region" description="Helical" evidence="2">
    <location>
        <begin position="169"/>
        <end position="188"/>
    </location>
</feature>
<dbReference type="STRING" id="520764.AN618_22570"/>
<dbReference type="InParanoid" id="A0A140L1V0"/>
<dbReference type="SMART" id="SM00331">
    <property type="entry name" value="PP2C_SIG"/>
    <property type="match status" value="1"/>
</dbReference>
<feature type="transmembrane region" description="Helical" evidence="2">
    <location>
        <begin position="12"/>
        <end position="34"/>
    </location>
</feature>
<organism evidence="5 6">
    <name type="scientific">Fervidicola ferrireducens</name>
    <dbReference type="NCBI Taxonomy" id="520764"/>
    <lineage>
        <taxon>Bacteria</taxon>
        <taxon>Bacillati</taxon>
        <taxon>Bacillota</taxon>
        <taxon>Clostridia</taxon>
        <taxon>Thermosediminibacterales</taxon>
        <taxon>Thermosediminibacteraceae</taxon>
        <taxon>Fervidicola</taxon>
    </lineage>
</organism>
<evidence type="ECO:0000259" key="3">
    <source>
        <dbReference type="SMART" id="SM00331"/>
    </source>
</evidence>